<dbReference type="InterPro" id="IPR030473">
    <property type="entry name" value="IL6/GCSF/MGF_CS"/>
</dbReference>
<evidence type="ECO:0000256" key="9">
    <source>
        <dbReference type="ARBA" id="ARBA00023441"/>
    </source>
</evidence>
<dbReference type="PROSITE" id="PS00254">
    <property type="entry name" value="INTERLEUKIN_6"/>
    <property type="match status" value="1"/>
</dbReference>
<dbReference type="SUPFAM" id="SSF47266">
    <property type="entry name" value="4-helical cytokines"/>
    <property type="match status" value="1"/>
</dbReference>
<dbReference type="AlphaFoldDB" id="A0A5C6NEH9"/>
<evidence type="ECO:0000256" key="1">
    <source>
        <dbReference type="ARBA" id="ARBA00004613"/>
    </source>
</evidence>
<dbReference type="Pfam" id="PF00489">
    <property type="entry name" value="IL6"/>
    <property type="match status" value="1"/>
</dbReference>
<evidence type="ECO:0000256" key="10">
    <source>
        <dbReference type="SAM" id="MobiDB-lite"/>
    </source>
</evidence>
<dbReference type="GO" id="GO:0005615">
    <property type="term" value="C:extracellular space"/>
    <property type="evidence" value="ECO:0007669"/>
    <property type="project" value="UniProtKB-KW"/>
</dbReference>
<keyword evidence="7" id="KW-0339">Growth factor</keyword>
<name>A0A5C6NEH9_9TELE</name>
<keyword evidence="8" id="KW-1015">Disulfide bond</keyword>
<keyword evidence="12" id="KW-1185">Reference proteome</keyword>
<dbReference type="GO" id="GO:0006953">
    <property type="term" value="P:acute-phase response"/>
    <property type="evidence" value="ECO:0007669"/>
    <property type="project" value="UniProtKB-KW"/>
</dbReference>
<reference evidence="11 12" key="1">
    <citation type="submission" date="2019-04" db="EMBL/GenBank/DDBJ databases">
        <title>Chromosome genome assembly for Takifugu flavidus.</title>
        <authorList>
            <person name="Xiao S."/>
        </authorList>
    </citation>
    <scope>NUCLEOTIDE SEQUENCE [LARGE SCALE GENOMIC DNA]</scope>
    <source>
        <strain evidence="11">HTHZ2018</strain>
        <tissue evidence="11">Muscle</tissue>
    </source>
</reference>
<gene>
    <name evidence="11" type="ORF">D4764_21G0000390</name>
</gene>
<comment type="function">
    <text evidence="9">Cytokine with a wide variety of biological functions in immunity, tissue regeneration, and metabolism. Binds to IL6R, then the complex associates to the signaling subunit IL6ST/gp130 to trigger the intracellular IL6-signaling pathway. The interaction with the membrane-bound IL6R and IL6ST stimulates 'classic signaling', whereas the binding of IL6 and soluble IL6R to IL6ST stimulates 'trans-signaling'. Alternatively, 'cluster signaling' occurs when membrane-bound IL6:IL6R complexes on transmitter cells activate IL6ST receptors on neighboring receiver cells.</text>
</comment>
<dbReference type="GO" id="GO:0005125">
    <property type="term" value="F:cytokine activity"/>
    <property type="evidence" value="ECO:0007669"/>
    <property type="project" value="UniProtKB-KW"/>
</dbReference>
<dbReference type="EMBL" id="RHFK02000014">
    <property type="protein sequence ID" value="TWW65139.1"/>
    <property type="molecule type" value="Genomic_DNA"/>
</dbReference>
<evidence type="ECO:0000313" key="12">
    <source>
        <dbReference type="Proteomes" id="UP000324091"/>
    </source>
</evidence>
<keyword evidence="6" id="KW-0964">Secreted</keyword>
<evidence type="ECO:0000256" key="3">
    <source>
        <dbReference type="ARBA" id="ARBA00019464"/>
    </source>
</evidence>
<dbReference type="Proteomes" id="UP000324091">
    <property type="component" value="Chromosome 21"/>
</dbReference>
<sequence length="265" mass="29627">LLQEGLLGNSSQAGRYKMATDLRQKASPTHSDGDATWLPSAVNLLAPLVLAAVLQPTAGAPLDAPTDSPSGETSGEEAETGSPDDALAVALESILGATKLHKNEFLVEFQGEVKYDFLDRYKIPSLPAKCPYSNFGKDACLRRLLEGLLIYSVLLKRVEEEFPSSSILSEVRFYSNILIKELENKVRDRDQVMRLTSSQEEQLLKDTDYPDTFHRKMTAHGILYNLHYFLVDCRRVIINKRAKHRESAGSRVVTAVTFYHQKKRS</sequence>
<evidence type="ECO:0000256" key="6">
    <source>
        <dbReference type="ARBA" id="ARBA00022525"/>
    </source>
</evidence>
<evidence type="ECO:0000256" key="7">
    <source>
        <dbReference type="ARBA" id="ARBA00023030"/>
    </source>
</evidence>
<evidence type="ECO:0000313" key="11">
    <source>
        <dbReference type="EMBL" id="TWW65139.1"/>
    </source>
</evidence>
<accession>A0A5C6NEH9</accession>
<dbReference type="PANTHER" id="PTHR48494">
    <property type="entry name" value="INTERLEUKIN-6"/>
    <property type="match status" value="1"/>
</dbReference>
<comment type="similarity">
    <text evidence="2">Belongs to the IL-6 superfamily.</text>
</comment>
<evidence type="ECO:0000256" key="8">
    <source>
        <dbReference type="ARBA" id="ARBA00023157"/>
    </source>
</evidence>
<comment type="subcellular location">
    <subcellularLocation>
        <location evidence="1">Secreted</location>
    </subcellularLocation>
</comment>
<protein>
    <recommendedName>
        <fullName evidence="3">Interleukin-6</fullName>
    </recommendedName>
</protein>
<dbReference type="GO" id="GO:0030154">
    <property type="term" value="P:cell differentiation"/>
    <property type="evidence" value="ECO:0007669"/>
    <property type="project" value="InterPro"/>
</dbReference>
<comment type="caution">
    <text evidence="11">The sequence shown here is derived from an EMBL/GenBank/DDBJ whole genome shotgun (WGS) entry which is preliminary data.</text>
</comment>
<dbReference type="GO" id="GO:0005138">
    <property type="term" value="F:interleukin-6 receptor binding"/>
    <property type="evidence" value="ECO:0007669"/>
    <property type="project" value="InterPro"/>
</dbReference>
<feature type="region of interest" description="Disordered" evidence="10">
    <location>
        <begin position="60"/>
        <end position="82"/>
    </location>
</feature>
<feature type="non-terminal residue" evidence="11">
    <location>
        <position position="1"/>
    </location>
</feature>
<evidence type="ECO:0000256" key="2">
    <source>
        <dbReference type="ARBA" id="ARBA00007432"/>
    </source>
</evidence>
<dbReference type="PANTHER" id="PTHR48494:SF1">
    <property type="entry name" value="INTERLEUKIN-6"/>
    <property type="match status" value="1"/>
</dbReference>
<organism evidence="11 12">
    <name type="scientific">Takifugu flavidus</name>
    <name type="common">sansaifugu</name>
    <dbReference type="NCBI Taxonomy" id="433684"/>
    <lineage>
        <taxon>Eukaryota</taxon>
        <taxon>Metazoa</taxon>
        <taxon>Chordata</taxon>
        <taxon>Craniata</taxon>
        <taxon>Vertebrata</taxon>
        <taxon>Euteleostomi</taxon>
        <taxon>Actinopterygii</taxon>
        <taxon>Neopterygii</taxon>
        <taxon>Teleostei</taxon>
        <taxon>Neoteleostei</taxon>
        <taxon>Acanthomorphata</taxon>
        <taxon>Eupercaria</taxon>
        <taxon>Tetraodontiformes</taxon>
        <taxon>Tetradontoidea</taxon>
        <taxon>Tetraodontidae</taxon>
        <taxon>Takifugu</taxon>
    </lineage>
</organism>
<evidence type="ECO:0000256" key="4">
    <source>
        <dbReference type="ARBA" id="ARBA00022486"/>
    </source>
</evidence>
<proteinExistence type="inferred from homology"/>
<dbReference type="InterPro" id="IPR009079">
    <property type="entry name" value="4_helix_cytokine-like_core"/>
</dbReference>
<dbReference type="InterPro" id="IPR003574">
    <property type="entry name" value="IL-6-like"/>
</dbReference>
<keyword evidence="5" id="KW-0202">Cytokine</keyword>
<dbReference type="GO" id="GO:0008083">
    <property type="term" value="F:growth factor activity"/>
    <property type="evidence" value="ECO:0007669"/>
    <property type="project" value="UniProtKB-KW"/>
</dbReference>
<keyword evidence="4" id="KW-0011">Acute phase</keyword>
<dbReference type="Gene3D" id="1.20.1250.10">
    <property type="match status" value="1"/>
</dbReference>
<evidence type="ECO:0000256" key="5">
    <source>
        <dbReference type="ARBA" id="ARBA00022514"/>
    </source>
</evidence>